<protein>
    <submittedName>
        <fullName evidence="4">Uncharacterized protein</fullName>
    </submittedName>
</protein>
<dbReference type="STRING" id="150374.A0A0M8MXV3"/>
<keyword evidence="5" id="KW-1185">Reference proteome</keyword>
<dbReference type="GO" id="GO:0005655">
    <property type="term" value="C:nucleolar ribonuclease P complex"/>
    <property type="evidence" value="ECO:0007669"/>
    <property type="project" value="InterPro"/>
</dbReference>
<gene>
    <name evidence="4" type="ORF">ESCO_004086</name>
</gene>
<dbReference type="InterPro" id="IPR014612">
    <property type="entry name" value="Pop7/Rpp20"/>
</dbReference>
<dbReference type="GO" id="GO:0001682">
    <property type="term" value="P:tRNA 5'-leader removal"/>
    <property type="evidence" value="ECO:0007669"/>
    <property type="project" value="InterPro"/>
</dbReference>
<dbReference type="GO" id="GO:0004526">
    <property type="term" value="F:ribonuclease P activity"/>
    <property type="evidence" value="ECO:0007669"/>
    <property type="project" value="TreeGrafter"/>
</dbReference>
<dbReference type="GO" id="GO:0006364">
    <property type="term" value="P:rRNA processing"/>
    <property type="evidence" value="ECO:0007669"/>
    <property type="project" value="TreeGrafter"/>
</dbReference>
<dbReference type="GO" id="GO:0000171">
    <property type="term" value="F:ribonuclease MRP activity"/>
    <property type="evidence" value="ECO:0007669"/>
    <property type="project" value="TreeGrafter"/>
</dbReference>
<dbReference type="GO" id="GO:0003723">
    <property type="term" value="F:RNA binding"/>
    <property type="evidence" value="ECO:0007669"/>
    <property type="project" value="TreeGrafter"/>
</dbReference>
<dbReference type="Gene3D" id="3.30.110.20">
    <property type="entry name" value="Alba-like domain"/>
    <property type="match status" value="1"/>
</dbReference>
<name>A0A0M8MXV3_ESCWE</name>
<dbReference type="GO" id="GO:0000172">
    <property type="term" value="C:ribonuclease MRP complex"/>
    <property type="evidence" value="ECO:0007669"/>
    <property type="project" value="InterPro"/>
</dbReference>
<organism evidence="4 5">
    <name type="scientific">Escovopsis weberi</name>
    <dbReference type="NCBI Taxonomy" id="150374"/>
    <lineage>
        <taxon>Eukaryota</taxon>
        <taxon>Fungi</taxon>
        <taxon>Dikarya</taxon>
        <taxon>Ascomycota</taxon>
        <taxon>Pezizomycotina</taxon>
        <taxon>Sordariomycetes</taxon>
        <taxon>Hypocreomycetidae</taxon>
        <taxon>Hypocreales</taxon>
        <taxon>Hypocreaceae</taxon>
        <taxon>Escovopsis</taxon>
    </lineage>
</organism>
<comment type="subcellular location">
    <subcellularLocation>
        <location evidence="1">Nucleus</location>
    </subcellularLocation>
</comment>
<dbReference type="PANTHER" id="PTHR28256:SF1">
    <property type="entry name" value="RIBONUCLEASES P_MRP PROTEIN SUBUNIT POP7"/>
    <property type="match status" value="1"/>
</dbReference>
<dbReference type="InterPro" id="IPR036882">
    <property type="entry name" value="Alba-like_dom_sf"/>
</dbReference>
<dbReference type="AlphaFoldDB" id="A0A0M8MXV3"/>
<dbReference type="EMBL" id="LGSR01000013">
    <property type="protein sequence ID" value="KOS20968.1"/>
    <property type="molecule type" value="Genomic_DNA"/>
</dbReference>
<dbReference type="GO" id="GO:0034965">
    <property type="term" value="P:intronic box C/D snoRNA processing"/>
    <property type="evidence" value="ECO:0007669"/>
    <property type="project" value="TreeGrafter"/>
</dbReference>
<keyword evidence="2" id="KW-0819">tRNA processing</keyword>
<keyword evidence="3" id="KW-0539">Nucleus</keyword>
<evidence type="ECO:0000313" key="5">
    <source>
        <dbReference type="Proteomes" id="UP000053831"/>
    </source>
</evidence>
<dbReference type="GO" id="GO:0000294">
    <property type="term" value="P:nuclear-transcribed mRNA catabolic process, RNase MRP-dependent"/>
    <property type="evidence" value="ECO:0007669"/>
    <property type="project" value="TreeGrafter"/>
</dbReference>
<dbReference type="Pfam" id="PF12328">
    <property type="entry name" value="Rpp20"/>
    <property type="match status" value="1"/>
</dbReference>
<evidence type="ECO:0000256" key="3">
    <source>
        <dbReference type="ARBA" id="ARBA00023242"/>
    </source>
</evidence>
<proteinExistence type="predicted"/>
<sequence length="163" mass="17486">MDPSCTQQVGAKLRKRPLIRRQIPASSKSSTIYVSSRSPFMSIVKRAQKLLDKSLRNTAAAPRNATLHSRVAALERGAGSGSGPGTTQGGTVVRVLATGKAIERAVHAASWFEQRGDCAVEMRTRTTATVDDVTVAGDDDCFGAEDESRLRKLSVLEICISLK</sequence>
<evidence type="ECO:0000256" key="2">
    <source>
        <dbReference type="ARBA" id="ARBA00022694"/>
    </source>
</evidence>
<accession>A0A0M8MXV3</accession>
<evidence type="ECO:0000256" key="1">
    <source>
        <dbReference type="ARBA" id="ARBA00004123"/>
    </source>
</evidence>
<dbReference type="InterPro" id="IPR020241">
    <property type="entry name" value="RNase_P/MRP_Pop7_fungi"/>
</dbReference>
<dbReference type="OrthoDB" id="5416589at2759"/>
<dbReference type="Proteomes" id="UP000053831">
    <property type="component" value="Unassembled WGS sequence"/>
</dbReference>
<reference evidence="4 5" key="1">
    <citation type="submission" date="2015-07" db="EMBL/GenBank/DDBJ databases">
        <title>The genome of the fungus Escovopsis weberi, a specialized disease agent of ant agriculture.</title>
        <authorList>
            <person name="de Man T.J."/>
            <person name="Stajich J.E."/>
            <person name="Kubicek C.P."/>
            <person name="Chenthamara K."/>
            <person name="Atanasova L."/>
            <person name="Druzhinina I.S."/>
            <person name="Birnbaum S."/>
            <person name="Barribeau S.M."/>
            <person name="Teiling C."/>
            <person name="Suen G."/>
            <person name="Currie C."/>
            <person name="Gerardo N.M."/>
        </authorList>
    </citation>
    <scope>NUCLEOTIDE SEQUENCE [LARGE SCALE GENOMIC DNA]</scope>
</reference>
<evidence type="ECO:0000313" key="4">
    <source>
        <dbReference type="EMBL" id="KOS20968.1"/>
    </source>
</evidence>
<dbReference type="PANTHER" id="PTHR28256">
    <property type="entry name" value="RIBONUCLEASES P/MRP PROTEIN SUBUNIT POP7"/>
    <property type="match status" value="1"/>
</dbReference>
<comment type="caution">
    <text evidence="4">The sequence shown here is derived from an EMBL/GenBank/DDBJ whole genome shotgun (WGS) entry which is preliminary data.</text>
</comment>